<protein>
    <recommendedName>
        <fullName evidence="7">Aconitate hydratase</fullName>
        <shortName evidence="7">Aconitase</shortName>
        <ecNumber evidence="7">4.2.1.3</ecNumber>
    </recommendedName>
</protein>
<dbReference type="InterPro" id="IPR015931">
    <property type="entry name" value="Acnase/IPM_dHydase_lsu_aba_1/3"/>
</dbReference>
<feature type="domain" description="Aconitase A/isopropylmalate dehydratase small subunit swivel" evidence="9">
    <location>
        <begin position="689"/>
        <end position="816"/>
    </location>
</feature>
<keyword evidence="3" id="KW-0479">Metal-binding</keyword>
<comment type="caution">
    <text evidence="10">The sequence shown here is derived from an EMBL/GenBank/DDBJ whole genome shotgun (WGS) entry which is preliminary data.</text>
</comment>
<dbReference type="InterPro" id="IPR044137">
    <property type="entry name" value="AcnA_IRP_Swivel"/>
</dbReference>
<evidence type="ECO:0000259" key="8">
    <source>
        <dbReference type="Pfam" id="PF00330"/>
    </source>
</evidence>
<dbReference type="PANTHER" id="PTHR11670">
    <property type="entry name" value="ACONITASE/IRON-RESPONSIVE ELEMENT FAMILY MEMBER"/>
    <property type="match status" value="1"/>
</dbReference>
<reference evidence="11" key="1">
    <citation type="submission" date="2018-05" db="EMBL/GenBank/DDBJ databases">
        <title>Genome Sequencing of selected type strains of the family Eggerthellaceae.</title>
        <authorList>
            <person name="Danylec N."/>
            <person name="Stoll D.A."/>
            <person name="Doetsch A."/>
            <person name="Huch M."/>
        </authorList>
    </citation>
    <scope>NUCLEOTIDE SEQUENCE [LARGE SCALE GENOMIC DNA]</scope>
    <source>
        <strain evidence="11">DSM 16106</strain>
    </source>
</reference>
<dbReference type="AlphaFoldDB" id="A0A3N0BD19"/>
<keyword evidence="7" id="KW-0004">4Fe-4S</keyword>
<evidence type="ECO:0000313" key="10">
    <source>
        <dbReference type="EMBL" id="RNL45101.1"/>
    </source>
</evidence>
<dbReference type="EMBL" id="QICD01000008">
    <property type="protein sequence ID" value="RNL45101.1"/>
    <property type="molecule type" value="Genomic_DNA"/>
</dbReference>
<dbReference type="OrthoDB" id="9764318at2"/>
<dbReference type="NCBIfam" id="NF006757">
    <property type="entry name" value="PRK09277.1"/>
    <property type="match status" value="1"/>
</dbReference>
<evidence type="ECO:0000256" key="5">
    <source>
        <dbReference type="ARBA" id="ARBA00023014"/>
    </source>
</evidence>
<dbReference type="CDD" id="cd01580">
    <property type="entry name" value="AcnA_IRP_Swivel"/>
    <property type="match status" value="1"/>
</dbReference>
<evidence type="ECO:0000256" key="1">
    <source>
        <dbReference type="ARBA" id="ARBA00001966"/>
    </source>
</evidence>
<dbReference type="InterPro" id="IPR006249">
    <property type="entry name" value="Aconitase/IRP2"/>
</dbReference>
<name>A0A3N0BD19_9ACTN</name>
<evidence type="ECO:0000256" key="6">
    <source>
        <dbReference type="ARBA" id="ARBA00023239"/>
    </source>
</evidence>
<evidence type="ECO:0000256" key="4">
    <source>
        <dbReference type="ARBA" id="ARBA00023004"/>
    </source>
</evidence>
<dbReference type="InterPro" id="IPR000573">
    <property type="entry name" value="AconitaseA/IPMdHydase_ssu_swvl"/>
</dbReference>
<evidence type="ECO:0000313" key="11">
    <source>
        <dbReference type="Proteomes" id="UP000278632"/>
    </source>
</evidence>
<dbReference type="Proteomes" id="UP000278632">
    <property type="component" value="Unassembled WGS sequence"/>
</dbReference>
<dbReference type="InterPro" id="IPR036008">
    <property type="entry name" value="Aconitase_4Fe-4S_dom"/>
</dbReference>
<dbReference type="SUPFAM" id="SSF52016">
    <property type="entry name" value="LeuD/IlvD-like"/>
    <property type="match status" value="1"/>
</dbReference>
<dbReference type="PRINTS" id="PR00415">
    <property type="entry name" value="ACONITASE"/>
</dbReference>
<evidence type="ECO:0000256" key="7">
    <source>
        <dbReference type="RuleBase" id="RU361275"/>
    </source>
</evidence>
<keyword evidence="11" id="KW-1185">Reference proteome</keyword>
<dbReference type="FunFam" id="3.20.19.10:FF:000001">
    <property type="entry name" value="Aconitate hydratase"/>
    <property type="match status" value="1"/>
</dbReference>
<dbReference type="Pfam" id="PF00330">
    <property type="entry name" value="Aconitase"/>
    <property type="match status" value="1"/>
</dbReference>
<sequence>MTVKNDRFAATLEVNGAAYTYYPVAGVPGSERLPYALTVLLENVLRNAEDSEAAEELAGRIVAAGNAGEVGSEVEFCPARVLFQDFTGVPVFVDFAVMREACAQLGGDPARINPQIPCDLVIDHSVIADEAGCAGALERNMELEFERNRERYDFLKWAQESFDNVRIVPPGAGICHQLNIEQFARVVMTSDAAGVAVAEGEAPVAYFDTLVGTDSHTPTANGIGVLGWGVGGIEAEAAALGQPITTLVPRVVGVKLTGRLSEGVAAMDVALTFAQMLRAKGVVGCFVECFGPGLDSLNATQRTCISNMTPEYGSTCTLFPVDEQTLAYLRLTGRSDEQVALVEAYAKAQGFWNDPAAQERAYAEVIELDLSEVERSLAGPSRPHDRISLSDVQERFRAVCADRGLDLHQTVQVDVRGQAFDITHGALAIAAVTSCTTATDPRMMLAAGLLATKAAEAGLSPKPWVKCILAPGSKATELLLERAELLDGLRRLGFYTCGFGCMSCIGNSGPILDALHDVADDVELASVLSGNRNFEGRISPDVSQNYLAAPAEVIAYALAGTMDVDLEHDALGTRPDGTPVLLADIWPTEEEIDALVETCVTRELYEAGTRGLYDGDAAWQALGKEPSDTFAWDDASTYVRRAPYFDGMEREPSAPEAIEGARVLGRLGDFITTDHISPAGSIAADSPAARYLEERGVAPADFNTYGARRGNHEVMMRGTFANVKLQNLLAEGKKGGWTRDFTDGQIRPLFDAAMKYGNAGVPLVVVAGKMYGSGSSRDWAAKGPMLLGIRAAFAESFERIHRSNLIGMGILPLQFLDGESAESLGLDGSERYTIAPIDFSAGLPEPSVVGVRAEREDGTTVEFRSVVRVDTPTEGRYYEHGGILQFVLRNLL</sequence>
<dbReference type="InterPro" id="IPR015928">
    <property type="entry name" value="Aconitase/3IPM_dehydase_swvl"/>
</dbReference>
<comment type="catalytic activity">
    <reaction evidence="7">
        <text>citrate = D-threo-isocitrate</text>
        <dbReference type="Rhea" id="RHEA:10336"/>
        <dbReference type="ChEBI" id="CHEBI:15562"/>
        <dbReference type="ChEBI" id="CHEBI:16947"/>
        <dbReference type="EC" id="4.2.1.3"/>
    </reaction>
</comment>
<comment type="cofactor">
    <cofactor evidence="1">
        <name>[4Fe-4S] cluster</name>
        <dbReference type="ChEBI" id="CHEBI:49883"/>
    </cofactor>
</comment>
<keyword evidence="4 7" id="KW-0408">Iron</keyword>
<dbReference type="EC" id="4.2.1.3" evidence="7"/>
<gene>
    <name evidence="10" type="primary">acnA</name>
    <name evidence="10" type="ORF">DMP08_05925</name>
</gene>
<dbReference type="RefSeq" id="WP_123192026.1">
    <property type="nucleotide sequence ID" value="NZ_QICD01000008.1"/>
</dbReference>
<comment type="similarity">
    <text evidence="2 7">Belongs to the aconitase/IPM isomerase family.</text>
</comment>
<dbReference type="SUPFAM" id="SSF53732">
    <property type="entry name" value="Aconitase iron-sulfur domain"/>
    <property type="match status" value="1"/>
</dbReference>
<accession>A0A3N0BD19</accession>
<dbReference type="Gene3D" id="3.20.19.10">
    <property type="entry name" value="Aconitase, domain 4"/>
    <property type="match status" value="1"/>
</dbReference>
<dbReference type="GO" id="GO:0003994">
    <property type="term" value="F:aconitate hydratase activity"/>
    <property type="evidence" value="ECO:0007669"/>
    <property type="project" value="UniProtKB-EC"/>
</dbReference>
<evidence type="ECO:0000256" key="3">
    <source>
        <dbReference type="ARBA" id="ARBA00022723"/>
    </source>
</evidence>
<organism evidence="10 11">
    <name type="scientific">Paraeggerthella hongkongensis</name>
    <dbReference type="NCBI Taxonomy" id="230658"/>
    <lineage>
        <taxon>Bacteria</taxon>
        <taxon>Bacillati</taxon>
        <taxon>Actinomycetota</taxon>
        <taxon>Coriobacteriia</taxon>
        <taxon>Eggerthellales</taxon>
        <taxon>Eggerthellaceae</taxon>
        <taxon>Paraeggerthella</taxon>
    </lineage>
</organism>
<keyword evidence="6 7" id="KW-0456">Lyase</keyword>
<dbReference type="GO" id="GO:0051539">
    <property type="term" value="F:4 iron, 4 sulfur cluster binding"/>
    <property type="evidence" value="ECO:0007669"/>
    <property type="project" value="UniProtKB-KW"/>
</dbReference>
<dbReference type="InterPro" id="IPR001030">
    <property type="entry name" value="Acoase/IPM_deHydtase_lsu_aba"/>
</dbReference>
<keyword evidence="5 7" id="KW-0411">Iron-sulfur</keyword>
<dbReference type="GO" id="GO:0046872">
    <property type="term" value="F:metal ion binding"/>
    <property type="evidence" value="ECO:0007669"/>
    <property type="project" value="UniProtKB-KW"/>
</dbReference>
<dbReference type="NCBIfam" id="NF009520">
    <property type="entry name" value="PRK12881.1"/>
    <property type="match status" value="1"/>
</dbReference>
<dbReference type="Gene3D" id="3.30.499.10">
    <property type="entry name" value="Aconitase, domain 3"/>
    <property type="match status" value="2"/>
</dbReference>
<proteinExistence type="inferred from homology"/>
<feature type="domain" description="Aconitase/3-isopropylmalate dehydratase large subunit alpha/beta/alpha" evidence="8">
    <location>
        <begin position="71"/>
        <end position="560"/>
    </location>
</feature>
<evidence type="ECO:0000256" key="2">
    <source>
        <dbReference type="ARBA" id="ARBA00007185"/>
    </source>
</evidence>
<dbReference type="Gene3D" id="6.10.190.10">
    <property type="match status" value="1"/>
</dbReference>
<comment type="function">
    <text evidence="7">Catalyzes the isomerization of citrate to isocitrate via cis-aconitate.</text>
</comment>
<dbReference type="Pfam" id="PF00694">
    <property type="entry name" value="Aconitase_C"/>
    <property type="match status" value="1"/>
</dbReference>
<evidence type="ECO:0000259" key="9">
    <source>
        <dbReference type="Pfam" id="PF00694"/>
    </source>
</evidence>
<dbReference type="NCBIfam" id="TIGR01341">
    <property type="entry name" value="aconitase_1"/>
    <property type="match status" value="1"/>
</dbReference>